<accession>A0A8S5UKT5</accession>
<proteinExistence type="predicted"/>
<sequence>MADQKSYYADKTDFKNDLTGADGMAPYDGPVIYKGVIYTVSSDPGTGFFIGRDCSGNDRSMDAYFDSVDDMLDSYRLHDGAILGDVINKVEIV</sequence>
<protein>
    <submittedName>
        <fullName evidence="1">Uncharacterized protein</fullName>
    </submittedName>
</protein>
<name>A0A8S5UKT5_9CAUD</name>
<reference evidence="1" key="1">
    <citation type="journal article" date="2021" name="Proc. Natl. Acad. Sci. U.S.A.">
        <title>A Catalog of Tens of Thousands of Viruses from Human Metagenomes Reveals Hidden Associations with Chronic Diseases.</title>
        <authorList>
            <person name="Tisza M.J."/>
            <person name="Buck C.B."/>
        </authorList>
    </citation>
    <scope>NUCLEOTIDE SEQUENCE</scope>
    <source>
        <strain evidence="1">CtQf419</strain>
    </source>
</reference>
<organism evidence="1">
    <name type="scientific">Myoviridae sp. ctQf419</name>
    <dbReference type="NCBI Taxonomy" id="2825102"/>
    <lineage>
        <taxon>Viruses</taxon>
        <taxon>Duplodnaviria</taxon>
        <taxon>Heunggongvirae</taxon>
        <taxon>Uroviricota</taxon>
        <taxon>Caudoviricetes</taxon>
    </lineage>
</organism>
<dbReference type="EMBL" id="BK016102">
    <property type="protein sequence ID" value="DAF95043.1"/>
    <property type="molecule type" value="Genomic_DNA"/>
</dbReference>
<evidence type="ECO:0000313" key="1">
    <source>
        <dbReference type="EMBL" id="DAF95043.1"/>
    </source>
</evidence>